<gene>
    <name evidence="3" type="ORF">NEOLEDRAFT_1167157</name>
</gene>
<dbReference type="EMBL" id="KV425555">
    <property type="protein sequence ID" value="KZT29142.1"/>
    <property type="molecule type" value="Genomic_DNA"/>
</dbReference>
<proteinExistence type="predicted"/>
<sequence>MAGSTTFTVQIDDSSPTVSYLPYPDSSTIPPDLIGGWTPSFSNASLTSLGVVGSGTSLHTTSRDGATLSVYWFGNGIQLFGNTSDAKYDIFLDGRLQVNSSLGSNILAEFSNLANEDHNITLLTQIDTPTAALSFDRADITVSTGLVNATVASVPFDVKSISFAGSWQYQLWPVIPGQLLPFYVSNTAGDTATLNFSGSAITVSGFRNEGSGHYNVTLDGVTTSYDGQSSFTEPALLFYATGLNSSMSHSLTFTNADNRTTAIDSVNITTISGGCRSCGGTGSLSSSRGYPRGTIIGLATASAIAFLILILLIIIFVWRRRRAILHRERCRAMNLKMPWSLKRGRPNFVDIDPDFGSDDGHGIKTPPEALSRPMSYVPFRKSSQMSFTKAGGVPVSPFTSLAQFPRPPREYAPSPRWDSAARYSDVIDITRPMPPPMSSPPGRHHTRDSSRGGLLAFDAQIEEIEGEAMNRERSSPDFPVSVVSRQTREYPTPPQIEHSGDIPFVLSARSNGTRHAYANVRDRTGGGVPDSHLSEDDQRKDEEYLSVGNVSPFRLSFPRTITGRSRPTSQVPPPQVPDVPQVAVEHADPSGSSGMSLRRARDQVFSFLDFSSSSSSSRRHRSEISSYSGVTTRSQPSSLYATEHMPSNRDSLVSQPSQATNRVSLSASVETRPATLGIVTEPTLPNASRRTSRRLSEMNSPTDSVPMSVSDIQFRHPDDGDSDVSPSRRTSGSHRPPHPPLPQSAPTSPFVTPPMIAKKLLGRAPGPPGSTSATSNQARPVGPRPSSAGKSPGYIPGMIRPR</sequence>
<feature type="compositionally biased region" description="Polar residues" evidence="1">
    <location>
        <begin position="629"/>
        <end position="640"/>
    </location>
</feature>
<feature type="compositionally biased region" description="Polar residues" evidence="1">
    <location>
        <begin position="697"/>
        <end position="711"/>
    </location>
</feature>
<feature type="region of interest" description="Disordered" evidence="1">
    <location>
        <begin position="610"/>
        <end position="802"/>
    </location>
</feature>
<evidence type="ECO:0000313" key="3">
    <source>
        <dbReference type="EMBL" id="KZT29142.1"/>
    </source>
</evidence>
<feature type="region of interest" description="Disordered" evidence="1">
    <location>
        <begin position="557"/>
        <end position="596"/>
    </location>
</feature>
<feature type="transmembrane region" description="Helical" evidence="2">
    <location>
        <begin position="295"/>
        <end position="318"/>
    </location>
</feature>
<dbReference type="STRING" id="1314782.A0A165V4E4"/>
<evidence type="ECO:0000313" key="4">
    <source>
        <dbReference type="Proteomes" id="UP000076761"/>
    </source>
</evidence>
<keyword evidence="2" id="KW-0812">Transmembrane</keyword>
<feature type="compositionally biased region" description="Polar residues" evidence="1">
    <location>
        <begin position="769"/>
        <end position="778"/>
    </location>
</feature>
<dbReference type="AlphaFoldDB" id="A0A165V4E4"/>
<keyword evidence="2" id="KW-1133">Transmembrane helix</keyword>
<feature type="region of interest" description="Disordered" evidence="1">
    <location>
        <begin position="519"/>
        <end position="545"/>
    </location>
</feature>
<dbReference type="InParanoid" id="A0A165V4E4"/>
<organism evidence="3 4">
    <name type="scientific">Neolentinus lepideus HHB14362 ss-1</name>
    <dbReference type="NCBI Taxonomy" id="1314782"/>
    <lineage>
        <taxon>Eukaryota</taxon>
        <taxon>Fungi</taxon>
        <taxon>Dikarya</taxon>
        <taxon>Basidiomycota</taxon>
        <taxon>Agaricomycotina</taxon>
        <taxon>Agaricomycetes</taxon>
        <taxon>Gloeophyllales</taxon>
        <taxon>Gloeophyllaceae</taxon>
        <taxon>Neolentinus</taxon>
    </lineage>
</organism>
<dbReference type="OrthoDB" id="2576334at2759"/>
<evidence type="ECO:0000256" key="2">
    <source>
        <dbReference type="SAM" id="Phobius"/>
    </source>
</evidence>
<name>A0A165V4E4_9AGAM</name>
<dbReference type="Proteomes" id="UP000076761">
    <property type="component" value="Unassembled WGS sequence"/>
</dbReference>
<feature type="compositionally biased region" description="Basic and acidic residues" evidence="1">
    <location>
        <begin position="532"/>
        <end position="543"/>
    </location>
</feature>
<accession>A0A165V4E4</accession>
<protein>
    <submittedName>
        <fullName evidence="3">Uncharacterized protein</fullName>
    </submittedName>
</protein>
<keyword evidence="4" id="KW-1185">Reference proteome</keyword>
<feature type="compositionally biased region" description="Polar residues" evidence="1">
    <location>
        <begin position="648"/>
        <end position="669"/>
    </location>
</feature>
<keyword evidence="2" id="KW-0472">Membrane</keyword>
<evidence type="ECO:0000256" key="1">
    <source>
        <dbReference type="SAM" id="MobiDB-lite"/>
    </source>
</evidence>
<dbReference type="Gene3D" id="2.60.120.260">
    <property type="entry name" value="Galactose-binding domain-like"/>
    <property type="match status" value="1"/>
</dbReference>
<reference evidence="3 4" key="1">
    <citation type="journal article" date="2016" name="Mol. Biol. Evol.">
        <title>Comparative Genomics of Early-Diverging Mushroom-Forming Fungi Provides Insights into the Origins of Lignocellulose Decay Capabilities.</title>
        <authorList>
            <person name="Nagy L.G."/>
            <person name="Riley R."/>
            <person name="Tritt A."/>
            <person name="Adam C."/>
            <person name="Daum C."/>
            <person name="Floudas D."/>
            <person name="Sun H."/>
            <person name="Yadav J.S."/>
            <person name="Pangilinan J."/>
            <person name="Larsson K.H."/>
            <person name="Matsuura K."/>
            <person name="Barry K."/>
            <person name="Labutti K."/>
            <person name="Kuo R."/>
            <person name="Ohm R.A."/>
            <person name="Bhattacharya S.S."/>
            <person name="Shirouzu T."/>
            <person name="Yoshinaga Y."/>
            <person name="Martin F.M."/>
            <person name="Grigoriev I.V."/>
            <person name="Hibbett D.S."/>
        </authorList>
    </citation>
    <scope>NUCLEOTIDE SEQUENCE [LARGE SCALE GENOMIC DNA]</scope>
    <source>
        <strain evidence="3 4">HHB14362 ss-1</strain>
    </source>
</reference>